<keyword evidence="4" id="KW-1185">Reference proteome</keyword>
<dbReference type="RefSeq" id="WP_092026095.1">
    <property type="nucleotide sequence ID" value="NZ_FOUE01000006.1"/>
</dbReference>
<dbReference type="EMBL" id="FOUE01000006">
    <property type="protein sequence ID" value="SFM71207.1"/>
    <property type="molecule type" value="Genomic_DNA"/>
</dbReference>
<evidence type="ECO:0000256" key="2">
    <source>
        <dbReference type="SAM" id="Phobius"/>
    </source>
</evidence>
<dbReference type="AlphaFoldDB" id="A0A1I4T3K2"/>
<accession>A0A1I4T3K2</accession>
<keyword evidence="2" id="KW-1133">Transmembrane helix</keyword>
<feature type="transmembrane region" description="Helical" evidence="2">
    <location>
        <begin position="44"/>
        <end position="66"/>
    </location>
</feature>
<evidence type="ECO:0000313" key="4">
    <source>
        <dbReference type="Proteomes" id="UP000198519"/>
    </source>
</evidence>
<protein>
    <submittedName>
        <fullName evidence="3">Uncharacterized protein</fullName>
    </submittedName>
</protein>
<feature type="compositionally biased region" description="Gly residues" evidence="1">
    <location>
        <begin position="97"/>
        <end position="114"/>
    </location>
</feature>
<dbReference type="Proteomes" id="UP000198519">
    <property type="component" value="Unassembled WGS sequence"/>
</dbReference>
<keyword evidence="2" id="KW-0812">Transmembrane</keyword>
<evidence type="ECO:0000256" key="1">
    <source>
        <dbReference type="SAM" id="MobiDB-lite"/>
    </source>
</evidence>
<name>A0A1I4T3K2_9GAMM</name>
<evidence type="ECO:0000313" key="3">
    <source>
        <dbReference type="EMBL" id="SFM71207.1"/>
    </source>
</evidence>
<feature type="region of interest" description="Disordered" evidence="1">
    <location>
        <begin position="91"/>
        <end position="114"/>
    </location>
</feature>
<feature type="transmembrane region" description="Helical" evidence="2">
    <location>
        <begin position="12"/>
        <end position="32"/>
    </location>
</feature>
<sequence>MKFKKFRHPTMKFILYTLLIVTLPSFITILYLGYAAVQGEGESFFTLMLMFLPFAGSGLLAVILYFNNKDEIEFCEHFDIGEDHIRNVIDASSASGGPDGFGSAGGVADTGGGD</sequence>
<reference evidence="4" key="1">
    <citation type="submission" date="2016-10" db="EMBL/GenBank/DDBJ databases">
        <authorList>
            <person name="Varghese N."/>
            <person name="Submissions S."/>
        </authorList>
    </citation>
    <scope>NUCLEOTIDE SEQUENCE [LARGE SCALE GENOMIC DNA]</scope>
    <source>
        <strain evidence="4">CGMCC 1.7061</strain>
    </source>
</reference>
<keyword evidence="2" id="KW-0472">Membrane</keyword>
<organism evidence="3 4">
    <name type="scientific">Marinobacter zhejiangensis</name>
    <dbReference type="NCBI Taxonomy" id="488535"/>
    <lineage>
        <taxon>Bacteria</taxon>
        <taxon>Pseudomonadati</taxon>
        <taxon>Pseudomonadota</taxon>
        <taxon>Gammaproteobacteria</taxon>
        <taxon>Pseudomonadales</taxon>
        <taxon>Marinobacteraceae</taxon>
        <taxon>Marinobacter</taxon>
    </lineage>
</organism>
<proteinExistence type="predicted"/>
<gene>
    <name evidence="3" type="ORF">SAMN04487963_3471</name>
</gene>